<reference evidence="1" key="1">
    <citation type="submission" date="2023-03" db="EMBL/GenBank/DDBJ databases">
        <title>Massive genome expansion in bonnet fungi (Mycena s.s.) driven by repeated elements and novel gene families across ecological guilds.</title>
        <authorList>
            <consortium name="Lawrence Berkeley National Laboratory"/>
            <person name="Harder C.B."/>
            <person name="Miyauchi S."/>
            <person name="Viragh M."/>
            <person name="Kuo A."/>
            <person name="Thoen E."/>
            <person name="Andreopoulos B."/>
            <person name="Lu D."/>
            <person name="Skrede I."/>
            <person name="Drula E."/>
            <person name="Henrissat B."/>
            <person name="Morin E."/>
            <person name="Kohler A."/>
            <person name="Barry K."/>
            <person name="LaButti K."/>
            <person name="Morin E."/>
            <person name="Salamov A."/>
            <person name="Lipzen A."/>
            <person name="Mereny Z."/>
            <person name="Hegedus B."/>
            <person name="Baldrian P."/>
            <person name="Stursova M."/>
            <person name="Weitz H."/>
            <person name="Taylor A."/>
            <person name="Grigoriev I.V."/>
            <person name="Nagy L.G."/>
            <person name="Martin F."/>
            <person name="Kauserud H."/>
        </authorList>
    </citation>
    <scope>NUCLEOTIDE SEQUENCE</scope>
    <source>
        <strain evidence="1">CBHHK067</strain>
    </source>
</reference>
<accession>A0AAD7CVA0</accession>
<keyword evidence="2" id="KW-1185">Reference proteome</keyword>
<dbReference type="AlphaFoldDB" id="A0AAD7CVA0"/>
<dbReference type="Proteomes" id="UP001221757">
    <property type="component" value="Unassembled WGS sequence"/>
</dbReference>
<evidence type="ECO:0000313" key="2">
    <source>
        <dbReference type="Proteomes" id="UP001221757"/>
    </source>
</evidence>
<sequence length="183" mass="20262">MATQADVVSPQAPWRVPSVHGGRALPGFTSVRAGTGRLQPMMVVVSGASAGGVRRHLHSMRLLLFAFYQLWAARGRWGEGQVRPLRAHLILSLCVATALVVQSVLRYDLLARRMRAPARRVVNMWSPRRRDPRPRPVPVRWLTQHGTRLSAGMRLDGEWTAARGDGLGDGLVQRPLQAFHEAA</sequence>
<protein>
    <submittedName>
        <fullName evidence="1">Uncharacterized protein</fullName>
    </submittedName>
</protein>
<dbReference type="EMBL" id="JARKIE010000226">
    <property type="protein sequence ID" value="KAJ7664146.1"/>
    <property type="molecule type" value="Genomic_DNA"/>
</dbReference>
<evidence type="ECO:0000313" key="1">
    <source>
        <dbReference type="EMBL" id="KAJ7664146.1"/>
    </source>
</evidence>
<organism evidence="1 2">
    <name type="scientific">Mycena rosella</name>
    <name type="common">Pink bonnet</name>
    <name type="synonym">Agaricus rosellus</name>
    <dbReference type="NCBI Taxonomy" id="1033263"/>
    <lineage>
        <taxon>Eukaryota</taxon>
        <taxon>Fungi</taxon>
        <taxon>Dikarya</taxon>
        <taxon>Basidiomycota</taxon>
        <taxon>Agaricomycotina</taxon>
        <taxon>Agaricomycetes</taxon>
        <taxon>Agaricomycetidae</taxon>
        <taxon>Agaricales</taxon>
        <taxon>Marasmiineae</taxon>
        <taxon>Mycenaceae</taxon>
        <taxon>Mycena</taxon>
    </lineage>
</organism>
<gene>
    <name evidence="1" type="ORF">B0H17DRAFT_1211413</name>
</gene>
<proteinExistence type="predicted"/>
<comment type="caution">
    <text evidence="1">The sequence shown here is derived from an EMBL/GenBank/DDBJ whole genome shotgun (WGS) entry which is preliminary data.</text>
</comment>
<name>A0AAD7CVA0_MYCRO</name>